<reference evidence="13" key="1">
    <citation type="submission" date="2022-11" db="UniProtKB">
        <authorList>
            <consortium name="EnsemblMetazoa"/>
        </authorList>
    </citation>
    <scope>IDENTIFICATION</scope>
</reference>
<evidence type="ECO:0000259" key="11">
    <source>
        <dbReference type="PROSITE" id="PS50221"/>
    </source>
</evidence>
<feature type="compositionally biased region" description="Polar residues" evidence="8">
    <location>
        <begin position="1011"/>
        <end position="1022"/>
    </location>
</feature>
<dbReference type="OrthoDB" id="1100386at2759"/>
<dbReference type="FunFam" id="1.20.1070.10:FF:000058">
    <property type="entry name" value="Adhesion G protein-coupled receptor F5"/>
    <property type="match status" value="1"/>
</dbReference>
<evidence type="ECO:0000256" key="10">
    <source>
        <dbReference type="SAM" id="SignalP"/>
    </source>
</evidence>
<evidence type="ECO:0000313" key="14">
    <source>
        <dbReference type="Proteomes" id="UP000887568"/>
    </source>
</evidence>
<name>A0A913ZFA3_PATMI</name>
<evidence type="ECO:0000256" key="8">
    <source>
        <dbReference type="SAM" id="MobiDB-lite"/>
    </source>
</evidence>
<dbReference type="SMART" id="SM00303">
    <property type="entry name" value="GPS"/>
    <property type="match status" value="1"/>
</dbReference>
<feature type="transmembrane region" description="Helical" evidence="9">
    <location>
        <begin position="957"/>
        <end position="979"/>
    </location>
</feature>
<feature type="region of interest" description="Disordered" evidence="8">
    <location>
        <begin position="992"/>
        <end position="1029"/>
    </location>
</feature>
<feature type="compositionally biased region" description="Basic and acidic residues" evidence="8">
    <location>
        <begin position="404"/>
        <end position="421"/>
    </location>
</feature>
<dbReference type="GeneID" id="119723511"/>
<feature type="transmembrane region" description="Helical" evidence="9">
    <location>
        <begin position="779"/>
        <end position="798"/>
    </location>
</feature>
<dbReference type="PANTHER" id="PTHR12011">
    <property type="entry name" value="ADHESION G-PROTEIN COUPLED RECEPTOR"/>
    <property type="match status" value="1"/>
</dbReference>
<feature type="transmembrane region" description="Helical" evidence="9">
    <location>
        <begin position="885"/>
        <end position="906"/>
    </location>
</feature>
<comment type="similarity">
    <text evidence="2">Belongs to the G-protein coupled receptor 2 family. Adhesion G-protein coupled receptor (ADGR) subfamily.</text>
</comment>
<dbReference type="Gene3D" id="1.20.1070.10">
    <property type="entry name" value="Rhodopsin 7-helix transmembrane proteins"/>
    <property type="match status" value="1"/>
</dbReference>
<feature type="region of interest" description="Disordered" evidence="8">
    <location>
        <begin position="33"/>
        <end position="74"/>
    </location>
</feature>
<dbReference type="RefSeq" id="XP_038050134.1">
    <property type="nucleotide sequence ID" value="XM_038194206.1"/>
</dbReference>
<dbReference type="PRINTS" id="PR00249">
    <property type="entry name" value="GPCRSECRETIN"/>
</dbReference>
<organism evidence="13 14">
    <name type="scientific">Patiria miniata</name>
    <name type="common">Bat star</name>
    <name type="synonym">Asterina miniata</name>
    <dbReference type="NCBI Taxonomy" id="46514"/>
    <lineage>
        <taxon>Eukaryota</taxon>
        <taxon>Metazoa</taxon>
        <taxon>Echinodermata</taxon>
        <taxon>Eleutherozoa</taxon>
        <taxon>Asterozoa</taxon>
        <taxon>Asteroidea</taxon>
        <taxon>Valvatacea</taxon>
        <taxon>Valvatida</taxon>
        <taxon>Asterinidae</taxon>
        <taxon>Patiria</taxon>
    </lineage>
</organism>
<dbReference type="PANTHER" id="PTHR12011:SF471">
    <property type="entry name" value="G-PROTEIN COUPLED RECEPTORS FAMILY 2 PROFILE 2 DOMAIN-CONTAINING PROTEIN"/>
    <property type="match status" value="1"/>
</dbReference>
<evidence type="ECO:0000256" key="5">
    <source>
        <dbReference type="ARBA" id="ARBA00023136"/>
    </source>
</evidence>
<feature type="region of interest" description="Disordered" evidence="8">
    <location>
        <begin position="305"/>
        <end position="432"/>
    </location>
</feature>
<evidence type="ECO:0000256" key="3">
    <source>
        <dbReference type="ARBA" id="ARBA00022692"/>
    </source>
</evidence>
<keyword evidence="4 9" id="KW-1133">Transmembrane helix</keyword>
<dbReference type="EnsemblMetazoa" id="XM_038194206.1">
    <property type="protein sequence ID" value="XP_038050134.1"/>
    <property type="gene ID" value="LOC119723511"/>
</dbReference>
<dbReference type="InterPro" id="IPR017981">
    <property type="entry name" value="GPCR_2-like_7TM"/>
</dbReference>
<evidence type="ECO:0000259" key="12">
    <source>
        <dbReference type="PROSITE" id="PS50261"/>
    </source>
</evidence>
<dbReference type="Gene3D" id="2.60.120.1000">
    <property type="match status" value="1"/>
</dbReference>
<feature type="compositionally biased region" description="Low complexity" evidence="8">
    <location>
        <begin position="997"/>
        <end position="1010"/>
    </location>
</feature>
<protein>
    <recommendedName>
        <fullName evidence="15">Adhesion G-protein coupled receptor D1-like</fullName>
    </recommendedName>
</protein>
<dbReference type="GO" id="GO:0004930">
    <property type="term" value="F:G protein-coupled receptor activity"/>
    <property type="evidence" value="ECO:0007669"/>
    <property type="project" value="InterPro"/>
</dbReference>
<comment type="subcellular location">
    <subcellularLocation>
        <location evidence="1">Membrane</location>
        <topology evidence="1">Multi-pass membrane protein</topology>
    </subcellularLocation>
</comment>
<dbReference type="InterPro" id="IPR057244">
    <property type="entry name" value="GAIN_B"/>
</dbReference>
<keyword evidence="14" id="KW-1185">Reference proteome</keyword>
<evidence type="ECO:0000256" key="9">
    <source>
        <dbReference type="SAM" id="Phobius"/>
    </source>
</evidence>
<dbReference type="Pfam" id="PF00002">
    <property type="entry name" value="7tm_2"/>
    <property type="match status" value="1"/>
</dbReference>
<evidence type="ECO:0000256" key="7">
    <source>
        <dbReference type="ARBA" id="ARBA00023180"/>
    </source>
</evidence>
<dbReference type="Proteomes" id="UP000887568">
    <property type="component" value="Unplaced"/>
</dbReference>
<feature type="chain" id="PRO_5038104036" description="Adhesion G-protein coupled receptor D1-like" evidence="10">
    <location>
        <begin position="16"/>
        <end position="1029"/>
    </location>
</feature>
<dbReference type="InterPro" id="IPR000203">
    <property type="entry name" value="GPS"/>
</dbReference>
<feature type="domain" description="G-protein coupled receptors family 2 profile 2" evidence="12">
    <location>
        <begin position="742"/>
        <end position="978"/>
    </location>
</feature>
<feature type="compositionally biased region" description="Polar residues" evidence="8">
    <location>
        <begin position="328"/>
        <end position="355"/>
    </location>
</feature>
<accession>A0A913ZFA3</accession>
<feature type="transmembrane region" description="Helical" evidence="9">
    <location>
        <begin position="844"/>
        <end position="865"/>
    </location>
</feature>
<evidence type="ECO:0000256" key="1">
    <source>
        <dbReference type="ARBA" id="ARBA00004141"/>
    </source>
</evidence>
<feature type="signal peptide" evidence="10">
    <location>
        <begin position="1"/>
        <end position="15"/>
    </location>
</feature>
<keyword evidence="10" id="KW-0732">Signal</keyword>
<evidence type="ECO:0000256" key="6">
    <source>
        <dbReference type="ARBA" id="ARBA00023157"/>
    </source>
</evidence>
<dbReference type="GO" id="GO:0007189">
    <property type="term" value="P:adenylate cyclase-activating G protein-coupled receptor signaling pathway"/>
    <property type="evidence" value="ECO:0007669"/>
    <property type="project" value="TreeGrafter"/>
</dbReference>
<dbReference type="InterPro" id="IPR000832">
    <property type="entry name" value="GPCR_2_secretin-like"/>
</dbReference>
<dbReference type="GO" id="GO:0005886">
    <property type="term" value="C:plasma membrane"/>
    <property type="evidence" value="ECO:0007669"/>
    <property type="project" value="TreeGrafter"/>
</dbReference>
<dbReference type="InterPro" id="IPR046338">
    <property type="entry name" value="GAIN_dom_sf"/>
</dbReference>
<feature type="compositionally biased region" description="Low complexity" evidence="8">
    <location>
        <begin position="372"/>
        <end position="392"/>
    </location>
</feature>
<dbReference type="PROSITE" id="PS50221">
    <property type="entry name" value="GAIN_B"/>
    <property type="match status" value="1"/>
</dbReference>
<feature type="transmembrane region" description="Helical" evidence="9">
    <location>
        <begin position="927"/>
        <end position="945"/>
    </location>
</feature>
<proteinExistence type="inferred from homology"/>
<evidence type="ECO:0008006" key="15">
    <source>
        <dbReference type="Google" id="ProtNLM"/>
    </source>
</evidence>
<dbReference type="GO" id="GO:0007166">
    <property type="term" value="P:cell surface receptor signaling pathway"/>
    <property type="evidence" value="ECO:0007669"/>
    <property type="project" value="InterPro"/>
</dbReference>
<keyword evidence="6" id="KW-1015">Disulfide bond</keyword>
<dbReference type="AlphaFoldDB" id="A0A913ZFA3"/>
<evidence type="ECO:0000313" key="13">
    <source>
        <dbReference type="EnsemblMetazoa" id="XP_038050134.1"/>
    </source>
</evidence>
<feature type="transmembrane region" description="Helical" evidence="9">
    <location>
        <begin position="744"/>
        <end position="767"/>
    </location>
</feature>
<dbReference type="PROSITE" id="PS50261">
    <property type="entry name" value="G_PROTEIN_RECEP_F2_4"/>
    <property type="match status" value="1"/>
</dbReference>
<dbReference type="Gene3D" id="2.60.220.50">
    <property type="match status" value="1"/>
</dbReference>
<dbReference type="Pfam" id="PF01825">
    <property type="entry name" value="GPS"/>
    <property type="match status" value="1"/>
</dbReference>
<feature type="transmembrane region" description="Helical" evidence="9">
    <location>
        <begin position="810"/>
        <end position="832"/>
    </location>
</feature>
<feature type="compositionally biased region" description="Polar residues" evidence="8">
    <location>
        <begin position="48"/>
        <end position="61"/>
    </location>
</feature>
<keyword evidence="3 9" id="KW-0812">Transmembrane</keyword>
<evidence type="ECO:0000256" key="2">
    <source>
        <dbReference type="ARBA" id="ARBA00007343"/>
    </source>
</evidence>
<feature type="domain" description="GAIN-B" evidence="11">
    <location>
        <begin position="576"/>
        <end position="729"/>
    </location>
</feature>
<sequence length="1029" mass="110110">MGILVKFVMVWTVFAMILSIPVACNNWRWSTRRGRRSSGHSASGTSTQQSPVWTDRVSSAASPGEITTDARPTSQPWATAAWNQAFSSTDGGNASSVATTTKTGAHPRTCLDLMNTTGLSQDGFFDIDPDGPGGFPSFLVYCKLESRHTSPGTTVIRTSNPIEGYVHDNDHRVTVTYNSVPDIGAIRALIEVSAGCRQFLSYTCDGLPIWTHDIQHVAWLDWNEMEMLNWGGGQTGVPGCDCHLHDDCFGGGICNCNSPEIHGTDSGYITDTDTLPVTGLVFKNTSINSGSYSVDNLECFGKKSTEAGSSVAPATSKEATTERDKTTTGDATSTIRTSTEAPGTTDLVETSTAGPETTVEGLTAGTSTDAQTTPERSSTTEDPSTTSESPSTIVYVTNEEAITESDKTTAGDETTPRRTSTEDPMATAPRSTADGLIMTSGTTLNVNTVQPEQETTKANLVNEIGDSLQKQLKALAISAGNTSTDTLINATKNILGKTSAFLSVQDSVDVSTKMSVVSLVESSLSQVALGLRDGEKLQLSLDDTKVEVTSFSSAESLQGYVFSAAGSDSPKVDGQESKDTAPGEEEVTLAISTGSFGHVEGPVKVLVVYQGLANGTEEGTAGVEASTGSGSDVVSKVNSGILSCSVLSGGQSLDVGLEFSLQQKMDTVVGFEDKIVTRHCSFWNTTLKKWSTKGCRTVDAGNAAAATKTNCFCGHNTSFAVLLRVTERPIETTQNSGNEHALEVLSIVLGTLSVICLALTLILYAYLRLFKFLQVKVHANLTAALLVAQLLFLTGINATENLVVCRIITVLLQLFFSAAFSWMLIEGGLLFQRATMVSRQPPKMLYLMLVGWGGPFLLTLISFSVGYHQYGIHGLCWLSAHRGQIWAFLTLVIVVILVNVIVMIVVMKTFLSLKMNKDKDNADRIRASFRAVVVLVPILGLSWIFGLLAETSLVFKYLFVILNSSQGIFVFICHGVLNIEVQKAMKRRRANKVSSLGTSSSEHTQSQSGSKKTIMTTASSEGGKQEDRM</sequence>
<keyword evidence="7" id="KW-0325">Glycoprotein</keyword>
<keyword evidence="5 9" id="KW-0472">Membrane</keyword>
<evidence type="ECO:0000256" key="4">
    <source>
        <dbReference type="ARBA" id="ARBA00022989"/>
    </source>
</evidence>